<feature type="compositionally biased region" description="Low complexity" evidence="1">
    <location>
        <begin position="30"/>
        <end position="40"/>
    </location>
</feature>
<protein>
    <submittedName>
        <fullName evidence="2">Uncharacterized protein</fullName>
    </submittedName>
</protein>
<dbReference type="OrthoDB" id="7335474at2"/>
<gene>
    <name evidence="2" type="ORF">SAE02_36390</name>
</gene>
<accession>A0A512DSM8</accession>
<keyword evidence="3" id="KW-1185">Reference proteome</keyword>
<proteinExistence type="predicted"/>
<dbReference type="RefSeq" id="WP_044427796.1">
    <property type="nucleotide sequence ID" value="NZ_BJYZ01000016.1"/>
</dbReference>
<feature type="region of interest" description="Disordered" evidence="1">
    <location>
        <begin position="29"/>
        <end position="48"/>
    </location>
</feature>
<evidence type="ECO:0000256" key="1">
    <source>
        <dbReference type="SAM" id="MobiDB-lite"/>
    </source>
</evidence>
<dbReference type="InterPro" id="IPR035919">
    <property type="entry name" value="EAL_sf"/>
</dbReference>
<dbReference type="EMBL" id="BJYZ01000016">
    <property type="protein sequence ID" value="GEO39491.1"/>
    <property type="molecule type" value="Genomic_DNA"/>
</dbReference>
<comment type="caution">
    <text evidence="2">The sequence shown here is derived from an EMBL/GenBank/DDBJ whole genome shotgun (WGS) entry which is preliminary data.</text>
</comment>
<dbReference type="Gene3D" id="3.20.20.450">
    <property type="entry name" value="EAL domain"/>
    <property type="match status" value="1"/>
</dbReference>
<sequence length="450" mass="49183">MVTSELLGKIRTGLYDFLAESPEERPALISPPSQAIRRSPAAPPAPEPSPLLGAELARLFARNPNAAAGRIHLIGLEPIRERLGERWPKLRDSIHQLASKVIGQHLGPDDVFCRYGTLDYLIAFSALTPEAARIKSVAIAQALYGHFLGSDDLEGITIKTAVGQIDGAIVFDQQPLHGILNALADLSPVPVDDKLCLRPRSDPTTLLEWQYRPVLDRQHGVLSTWCCVPFIRPPVGLVKEGYRVLGRDADADRIAELDRITLDHALRDLDDLIANRFSVFVNVPLHFENLCTRRTRAGVLGLLQQTDEMLRRFLVFTIQGAPGDIPRGRLLELASMLRPFCRSVLLAADPHDHSVAYAKECGIHGVTFDLGGQFDAAGHLPPALEKICRNVEHSGVRLAMIGIRTDAQAQLAADLGATYLGGPRIGPPGEAPANMVRYGWNDLMAGRCPL</sequence>
<dbReference type="AlphaFoldDB" id="A0A512DSM8"/>
<evidence type="ECO:0000313" key="3">
    <source>
        <dbReference type="Proteomes" id="UP000321523"/>
    </source>
</evidence>
<evidence type="ECO:0000313" key="2">
    <source>
        <dbReference type="EMBL" id="GEO39491.1"/>
    </source>
</evidence>
<organism evidence="2 3">
    <name type="scientific">Skermanella aerolata</name>
    <dbReference type="NCBI Taxonomy" id="393310"/>
    <lineage>
        <taxon>Bacteria</taxon>
        <taxon>Pseudomonadati</taxon>
        <taxon>Pseudomonadota</taxon>
        <taxon>Alphaproteobacteria</taxon>
        <taxon>Rhodospirillales</taxon>
        <taxon>Azospirillaceae</taxon>
        <taxon>Skermanella</taxon>
    </lineage>
</organism>
<reference evidence="2 3" key="1">
    <citation type="submission" date="2019-07" db="EMBL/GenBank/DDBJ databases">
        <title>Whole genome shotgun sequence of Skermanella aerolata NBRC 106429.</title>
        <authorList>
            <person name="Hosoyama A."/>
            <person name="Uohara A."/>
            <person name="Ohji S."/>
            <person name="Ichikawa N."/>
        </authorList>
    </citation>
    <scope>NUCLEOTIDE SEQUENCE [LARGE SCALE GENOMIC DNA]</scope>
    <source>
        <strain evidence="2 3">NBRC 106429</strain>
    </source>
</reference>
<name>A0A512DSM8_9PROT</name>
<dbReference type="Proteomes" id="UP000321523">
    <property type="component" value="Unassembled WGS sequence"/>
</dbReference>